<organism evidence="14 15">
    <name type="scientific">Exilibacterium tricleocarpae</name>
    <dbReference type="NCBI Taxonomy" id="2591008"/>
    <lineage>
        <taxon>Bacteria</taxon>
        <taxon>Pseudomonadati</taxon>
        <taxon>Pseudomonadota</taxon>
        <taxon>Gammaproteobacteria</taxon>
        <taxon>Cellvibrionales</taxon>
        <taxon>Cellvibrionaceae</taxon>
        <taxon>Exilibacterium</taxon>
    </lineage>
</organism>
<dbReference type="InterPro" id="IPR023299">
    <property type="entry name" value="ATPase_P-typ_cyto_dom_N"/>
</dbReference>
<dbReference type="SUPFAM" id="SSF56784">
    <property type="entry name" value="HAD-like"/>
    <property type="match status" value="1"/>
</dbReference>
<name>A0A545U6U2_9GAMM</name>
<feature type="transmembrane region" description="Helical" evidence="12">
    <location>
        <begin position="846"/>
        <end position="867"/>
    </location>
</feature>
<dbReference type="SFLD" id="SFLDF00027">
    <property type="entry name" value="p-type_atpase"/>
    <property type="match status" value="1"/>
</dbReference>
<gene>
    <name evidence="14" type="ORF">FKG94_02740</name>
</gene>
<dbReference type="Pfam" id="PF13246">
    <property type="entry name" value="Cation_ATPase"/>
    <property type="match status" value="1"/>
</dbReference>
<dbReference type="SMART" id="SM00831">
    <property type="entry name" value="Cation_ATPase_N"/>
    <property type="match status" value="1"/>
</dbReference>
<feature type="transmembrane region" description="Helical" evidence="12">
    <location>
        <begin position="273"/>
        <end position="299"/>
    </location>
</feature>
<dbReference type="PROSITE" id="PS00154">
    <property type="entry name" value="ATPASE_E1_E2"/>
    <property type="match status" value="1"/>
</dbReference>
<dbReference type="GO" id="GO:0036376">
    <property type="term" value="P:sodium ion export across plasma membrane"/>
    <property type="evidence" value="ECO:0007669"/>
    <property type="project" value="TreeGrafter"/>
</dbReference>
<evidence type="ECO:0000256" key="8">
    <source>
        <dbReference type="ARBA" id="ARBA00022842"/>
    </source>
</evidence>
<dbReference type="GO" id="GO:0005524">
    <property type="term" value="F:ATP binding"/>
    <property type="evidence" value="ECO:0007669"/>
    <property type="project" value="UniProtKB-KW"/>
</dbReference>
<keyword evidence="8" id="KW-0460">Magnesium</keyword>
<evidence type="ECO:0000259" key="13">
    <source>
        <dbReference type="SMART" id="SM00831"/>
    </source>
</evidence>
<dbReference type="Pfam" id="PF00122">
    <property type="entry name" value="E1-E2_ATPase"/>
    <property type="match status" value="1"/>
</dbReference>
<dbReference type="Pfam" id="PF00689">
    <property type="entry name" value="Cation_ATPase_C"/>
    <property type="match status" value="1"/>
</dbReference>
<evidence type="ECO:0000313" key="14">
    <source>
        <dbReference type="EMBL" id="TQV85123.1"/>
    </source>
</evidence>
<dbReference type="SFLD" id="SFLDS00003">
    <property type="entry name" value="Haloacid_Dehalogenase"/>
    <property type="match status" value="1"/>
</dbReference>
<dbReference type="InterPro" id="IPR001757">
    <property type="entry name" value="P_typ_ATPase"/>
</dbReference>
<feature type="transmembrane region" description="Helical" evidence="12">
    <location>
        <begin position="247"/>
        <end position="267"/>
    </location>
</feature>
<keyword evidence="9" id="KW-1278">Translocase</keyword>
<dbReference type="GO" id="GO:0005886">
    <property type="term" value="C:plasma membrane"/>
    <property type="evidence" value="ECO:0007669"/>
    <property type="project" value="UniProtKB-SubCell"/>
</dbReference>
<dbReference type="PRINTS" id="PR00119">
    <property type="entry name" value="CATATPASE"/>
</dbReference>
<dbReference type="InterPro" id="IPR004014">
    <property type="entry name" value="ATPase_P-typ_cation-transptr_N"/>
</dbReference>
<dbReference type="Gene3D" id="1.20.1110.10">
    <property type="entry name" value="Calcium-transporting ATPase, transmembrane domain"/>
    <property type="match status" value="1"/>
</dbReference>
<dbReference type="FunFam" id="2.70.150.10:FF:000160">
    <property type="entry name" value="Sarcoplasmic/endoplasmic reticulum calcium ATPase 1"/>
    <property type="match status" value="1"/>
</dbReference>
<evidence type="ECO:0000313" key="15">
    <source>
        <dbReference type="Proteomes" id="UP000319732"/>
    </source>
</evidence>
<dbReference type="InterPro" id="IPR036412">
    <property type="entry name" value="HAD-like_sf"/>
</dbReference>
<proteinExistence type="inferred from homology"/>
<evidence type="ECO:0000256" key="6">
    <source>
        <dbReference type="ARBA" id="ARBA00022741"/>
    </source>
</evidence>
<evidence type="ECO:0000256" key="12">
    <source>
        <dbReference type="SAM" id="Phobius"/>
    </source>
</evidence>
<dbReference type="GO" id="GO:0016887">
    <property type="term" value="F:ATP hydrolysis activity"/>
    <property type="evidence" value="ECO:0007669"/>
    <property type="project" value="InterPro"/>
</dbReference>
<evidence type="ECO:0000256" key="1">
    <source>
        <dbReference type="ARBA" id="ARBA00004651"/>
    </source>
</evidence>
<feature type="domain" description="Cation-transporting P-type ATPase N-terminal" evidence="13">
    <location>
        <begin position="6"/>
        <end position="80"/>
    </location>
</feature>
<feature type="transmembrane region" description="Helical" evidence="12">
    <location>
        <begin position="712"/>
        <end position="737"/>
    </location>
</feature>
<evidence type="ECO:0000256" key="4">
    <source>
        <dbReference type="ARBA" id="ARBA00022553"/>
    </source>
</evidence>
<dbReference type="Pfam" id="PF00690">
    <property type="entry name" value="Cation_ATPase_N"/>
    <property type="match status" value="1"/>
</dbReference>
<keyword evidence="5 12" id="KW-0812">Transmembrane</keyword>
<dbReference type="RefSeq" id="WP_142902670.1">
    <property type="nucleotide sequence ID" value="NZ_ML660088.1"/>
</dbReference>
<dbReference type="InterPro" id="IPR044492">
    <property type="entry name" value="P_typ_ATPase_HD_dom"/>
</dbReference>
<dbReference type="InterPro" id="IPR018303">
    <property type="entry name" value="ATPase_P-typ_P_site"/>
</dbReference>
<evidence type="ECO:0000256" key="9">
    <source>
        <dbReference type="ARBA" id="ARBA00022967"/>
    </source>
</evidence>
<dbReference type="InterPro" id="IPR050510">
    <property type="entry name" value="Cation_transp_ATPase_P-type"/>
</dbReference>
<dbReference type="GO" id="GO:1902600">
    <property type="term" value="P:proton transmembrane transport"/>
    <property type="evidence" value="ECO:0007669"/>
    <property type="project" value="TreeGrafter"/>
</dbReference>
<dbReference type="SUPFAM" id="SSF81653">
    <property type="entry name" value="Calcium ATPase, transduction domain A"/>
    <property type="match status" value="1"/>
</dbReference>
<evidence type="ECO:0000256" key="5">
    <source>
        <dbReference type="ARBA" id="ARBA00022692"/>
    </source>
</evidence>
<dbReference type="AlphaFoldDB" id="A0A545U6U2"/>
<dbReference type="PANTHER" id="PTHR43294">
    <property type="entry name" value="SODIUM/POTASSIUM-TRANSPORTING ATPASE SUBUNIT ALPHA"/>
    <property type="match status" value="1"/>
</dbReference>
<dbReference type="InterPro" id="IPR023298">
    <property type="entry name" value="ATPase_P-typ_TM_dom_sf"/>
</dbReference>
<dbReference type="NCBIfam" id="TIGR01494">
    <property type="entry name" value="ATPase_P-type"/>
    <property type="match status" value="3"/>
</dbReference>
<keyword evidence="4" id="KW-0597">Phosphoprotein</keyword>
<dbReference type="GO" id="GO:0030007">
    <property type="term" value="P:intracellular potassium ion homeostasis"/>
    <property type="evidence" value="ECO:0007669"/>
    <property type="project" value="TreeGrafter"/>
</dbReference>
<evidence type="ECO:0000256" key="3">
    <source>
        <dbReference type="ARBA" id="ARBA00022475"/>
    </source>
</evidence>
<evidence type="ECO:0000256" key="11">
    <source>
        <dbReference type="ARBA" id="ARBA00023136"/>
    </source>
</evidence>
<dbReference type="GO" id="GO:0006883">
    <property type="term" value="P:intracellular sodium ion homeostasis"/>
    <property type="evidence" value="ECO:0007669"/>
    <property type="project" value="TreeGrafter"/>
</dbReference>
<dbReference type="EMBL" id="VHSG01000004">
    <property type="protein sequence ID" value="TQV85123.1"/>
    <property type="molecule type" value="Genomic_DNA"/>
</dbReference>
<protein>
    <submittedName>
        <fullName evidence="14">HAD-IC family P-type ATPase</fullName>
    </submittedName>
</protein>
<keyword evidence="15" id="KW-1185">Reference proteome</keyword>
<feature type="transmembrane region" description="Helical" evidence="12">
    <location>
        <begin position="887"/>
        <end position="904"/>
    </location>
</feature>
<comment type="caution">
    <text evidence="14">The sequence shown here is derived from an EMBL/GenBank/DDBJ whole genome shotgun (WGS) entry which is preliminary data.</text>
</comment>
<dbReference type="SUPFAM" id="SSF81660">
    <property type="entry name" value="Metal cation-transporting ATPase, ATP-binding domain N"/>
    <property type="match status" value="1"/>
</dbReference>
<dbReference type="SUPFAM" id="SSF81665">
    <property type="entry name" value="Calcium ATPase, transmembrane domain M"/>
    <property type="match status" value="1"/>
</dbReference>
<dbReference type="GO" id="GO:1990573">
    <property type="term" value="P:potassium ion import across plasma membrane"/>
    <property type="evidence" value="ECO:0007669"/>
    <property type="project" value="TreeGrafter"/>
</dbReference>
<feature type="transmembrane region" description="Helical" evidence="12">
    <location>
        <begin position="743"/>
        <end position="764"/>
    </location>
</feature>
<evidence type="ECO:0000256" key="2">
    <source>
        <dbReference type="ARBA" id="ARBA00005675"/>
    </source>
</evidence>
<dbReference type="SFLD" id="SFLDG00002">
    <property type="entry name" value="C1.7:_P-type_atpase_like"/>
    <property type="match status" value="1"/>
</dbReference>
<keyword evidence="3" id="KW-1003">Cell membrane</keyword>
<dbReference type="Gene3D" id="3.40.1110.10">
    <property type="entry name" value="Calcium-transporting ATPase, cytoplasmic domain N"/>
    <property type="match status" value="1"/>
</dbReference>
<keyword evidence="10 12" id="KW-1133">Transmembrane helix</keyword>
<dbReference type="Pfam" id="PF08282">
    <property type="entry name" value="Hydrolase_3"/>
    <property type="match status" value="1"/>
</dbReference>
<reference evidence="14 15" key="1">
    <citation type="submission" date="2019-06" db="EMBL/GenBank/DDBJ databases">
        <title>Whole genome sequence for Cellvibrionaceae sp. R142.</title>
        <authorList>
            <person name="Wang G."/>
        </authorList>
    </citation>
    <scope>NUCLEOTIDE SEQUENCE [LARGE SCALE GENOMIC DNA]</scope>
    <source>
        <strain evidence="14 15">R142</strain>
    </source>
</reference>
<dbReference type="InterPro" id="IPR023214">
    <property type="entry name" value="HAD_sf"/>
</dbReference>
<dbReference type="InterPro" id="IPR059000">
    <property type="entry name" value="ATPase_P-type_domA"/>
</dbReference>
<dbReference type="OrthoDB" id="9814270at2"/>
<comment type="subcellular location">
    <subcellularLocation>
        <location evidence="1">Cell membrane</location>
        <topology evidence="1">Multi-pass membrane protein</topology>
    </subcellularLocation>
</comment>
<dbReference type="Proteomes" id="UP000319732">
    <property type="component" value="Unassembled WGS sequence"/>
</dbReference>
<evidence type="ECO:0000256" key="7">
    <source>
        <dbReference type="ARBA" id="ARBA00022840"/>
    </source>
</evidence>
<dbReference type="GO" id="GO:0005391">
    <property type="term" value="F:P-type sodium:potassium-exchanging transporter activity"/>
    <property type="evidence" value="ECO:0007669"/>
    <property type="project" value="TreeGrafter"/>
</dbReference>
<keyword evidence="6" id="KW-0547">Nucleotide-binding</keyword>
<comment type="similarity">
    <text evidence="2">Belongs to the cation transport ATPase (P-type) (TC 3.A.3) family. Type IIA subfamily.</text>
</comment>
<evidence type="ECO:0000256" key="10">
    <source>
        <dbReference type="ARBA" id="ARBA00022989"/>
    </source>
</evidence>
<feature type="transmembrane region" description="Helical" evidence="12">
    <location>
        <begin position="56"/>
        <end position="78"/>
    </location>
</feature>
<dbReference type="FunFam" id="3.40.50.1000:FF:000028">
    <property type="entry name" value="Calcium-transporting P-type ATPase, putative"/>
    <property type="match status" value="1"/>
</dbReference>
<keyword evidence="7" id="KW-0067">ATP-binding</keyword>
<dbReference type="Gene3D" id="2.70.150.10">
    <property type="entry name" value="Calcium-transporting ATPase, cytoplasmic transduction domain A"/>
    <property type="match status" value="1"/>
</dbReference>
<sequence length="927" mass="99253">MRSEQRWHATPVEEVTEHLSADSTEGLSAAAAAQRQQRYGLNRLTEHKGMGPVKRFLLQFHQPLVYILLSAVAVTLALQEWVDAAVIAMVVLLNAIIGFVQEAKALRAINALSKRLHSVATVIRDGQRQSIAADQLVPGDLVVLQPGDKVPADMRLIKSRDLQIDESALTGESVPAEKTTAELPADSELGDRRNMGYSSTLVTYGTGLGLVTGIGDDTEIGKISALIATTQTLDTPLTKRIKQFSHLLLYAILALAGVTLLVGWLHGGSLLETFMAAVALAVGAIPEGLPAAVTIMLAIGVSRMARRRAIIRNLPAVETLGSTTVICSDKTGTLTKNEMTVRELWSGAQLVDVSGDGYDPHGEFYHPGADRDPGDVVDAGADAALRETLTAGLLCNEASLLPPADADAGATSTAAQWQITGDPTEGALLVSAHKAGLTTATAQARFEKIDTIPFQSEYQYMATLCRDREVDTCVIYIKGSLESVLPKCDSVLDSGGRPGPIDAADVQRRAEEMAARGLRVLAFARKRAAAGSDTLEHEDVAGALEFLGLQAMIDPPRPEAARAVAACHRAGIAVKMITGDHALTAVSIARQLGIVAADEKRPVVTGRELTDVDAGQLEDLAGEVPVFARVSPDHKLQLVKALQAGDQVVAMTGDGVNDAPALRRADIGVAMALNGTEVAREAADMMLTDDNFATIRAAVEEGRSVFDNLKKFIVWTLPTNGGEALVILVAVLLGISLPLLPVHILWVNMTTAICLGLMLAFEPAEANIMERPPHQPNTSILDSTLLWRILLVSSLLSVSAFGLFELELLWGATETEARTVAVAMFVVGEAFYLFNCRSLTQSVFKVGFFSNPWIWFGIAVMAILQLLFTYLPVMNQWFDTAPIGIDAWLRILACGLMISLIIGLEKHWRQRSGPADLGGAQRAEAMP</sequence>
<feature type="transmembrane region" description="Helical" evidence="12">
    <location>
        <begin position="816"/>
        <end position="834"/>
    </location>
</feature>
<accession>A0A545U6U2</accession>
<dbReference type="InterPro" id="IPR006068">
    <property type="entry name" value="ATPase_P-typ_cation-transptr_C"/>
</dbReference>
<feature type="transmembrane region" description="Helical" evidence="12">
    <location>
        <begin position="84"/>
        <end position="100"/>
    </location>
</feature>
<dbReference type="PANTHER" id="PTHR43294:SF21">
    <property type="entry name" value="CATION TRANSPORTING ATPASE"/>
    <property type="match status" value="1"/>
</dbReference>
<keyword evidence="11 12" id="KW-0472">Membrane</keyword>
<dbReference type="PRINTS" id="PR00120">
    <property type="entry name" value="HATPASE"/>
</dbReference>
<dbReference type="Gene3D" id="3.40.50.1000">
    <property type="entry name" value="HAD superfamily/HAD-like"/>
    <property type="match status" value="1"/>
</dbReference>
<dbReference type="InterPro" id="IPR008250">
    <property type="entry name" value="ATPase_P-typ_transduc_dom_A_sf"/>
</dbReference>
<feature type="transmembrane region" description="Helical" evidence="12">
    <location>
        <begin position="785"/>
        <end position="804"/>
    </location>
</feature>